<evidence type="ECO:0000256" key="3">
    <source>
        <dbReference type="ARBA" id="ARBA00022605"/>
    </source>
</evidence>
<dbReference type="InterPro" id="IPR010049">
    <property type="entry name" value="MTA_SAH_Nsdase"/>
</dbReference>
<dbReference type="SUPFAM" id="SSF53167">
    <property type="entry name" value="Purine and uridine phosphorylases"/>
    <property type="match status" value="1"/>
</dbReference>
<feature type="domain" description="Nucleoside phosphorylase" evidence="7">
    <location>
        <begin position="1"/>
        <end position="218"/>
    </location>
</feature>
<dbReference type="EC" id="3.2.2.9" evidence="2"/>
<dbReference type="GO" id="GO:0019284">
    <property type="term" value="P:L-methionine salvage from S-adenosylmethionine"/>
    <property type="evidence" value="ECO:0007669"/>
    <property type="project" value="TreeGrafter"/>
</dbReference>
<dbReference type="PANTHER" id="PTHR46832:SF1">
    <property type="entry name" value="5'-METHYLTHIOADENOSINE_S-ADENOSYLHOMOCYSTEINE NUCLEOSIDASE"/>
    <property type="match status" value="1"/>
</dbReference>
<dbReference type="Gene3D" id="3.40.50.1580">
    <property type="entry name" value="Nucleoside phosphorylase domain"/>
    <property type="match status" value="1"/>
</dbReference>
<evidence type="ECO:0000256" key="1">
    <source>
        <dbReference type="ARBA" id="ARBA00004945"/>
    </source>
</evidence>
<keyword evidence="9" id="KW-1185">Reference proteome</keyword>
<protein>
    <recommendedName>
        <fullName evidence="2">adenosylhomocysteine nucleosidase</fullName>
        <ecNumber evidence="2">3.2.2.9</ecNumber>
    </recommendedName>
</protein>
<keyword evidence="5" id="KW-0486">Methionine biosynthesis</keyword>
<evidence type="ECO:0000256" key="4">
    <source>
        <dbReference type="ARBA" id="ARBA00022801"/>
    </source>
</evidence>
<accession>A0A220VDA4</accession>
<evidence type="ECO:0000256" key="6">
    <source>
        <dbReference type="ARBA" id="ARBA00050313"/>
    </source>
</evidence>
<dbReference type="GO" id="GO:0008782">
    <property type="term" value="F:adenosylhomocysteine nucleosidase activity"/>
    <property type="evidence" value="ECO:0007669"/>
    <property type="project" value="UniProtKB-EC"/>
</dbReference>
<dbReference type="UniPathway" id="UPA00904">
    <property type="reaction ID" value="UER00871"/>
</dbReference>
<organism evidence="8 9">
    <name type="scientific">Paraphotobacterium marinum</name>
    <dbReference type="NCBI Taxonomy" id="1755811"/>
    <lineage>
        <taxon>Bacteria</taxon>
        <taxon>Pseudomonadati</taxon>
        <taxon>Pseudomonadota</taxon>
        <taxon>Gammaproteobacteria</taxon>
        <taxon>Vibrionales</taxon>
        <taxon>Vibrionaceae</taxon>
        <taxon>Paraphotobacterium</taxon>
    </lineage>
</organism>
<dbReference type="GO" id="GO:0005829">
    <property type="term" value="C:cytosol"/>
    <property type="evidence" value="ECO:0007669"/>
    <property type="project" value="TreeGrafter"/>
</dbReference>
<dbReference type="FunFam" id="3.40.50.1580:FF:000001">
    <property type="entry name" value="MTA/SAH nucleosidase family protein"/>
    <property type="match status" value="1"/>
</dbReference>
<name>A0A220VDA4_9GAMM</name>
<evidence type="ECO:0000256" key="2">
    <source>
        <dbReference type="ARBA" id="ARBA00011974"/>
    </source>
</evidence>
<dbReference type="OrthoDB" id="9792278at2"/>
<keyword evidence="3" id="KW-0028">Amino-acid biosynthesis</keyword>
<dbReference type="EMBL" id="CP022355">
    <property type="protein sequence ID" value="ASK78335.1"/>
    <property type="molecule type" value="Genomic_DNA"/>
</dbReference>
<dbReference type="KEGG" id="pmai:CF386_04580"/>
<dbReference type="NCBIfam" id="TIGR01704">
    <property type="entry name" value="MTA_SAH-Nsdase"/>
    <property type="match status" value="1"/>
</dbReference>
<comment type="pathway">
    <text evidence="1">Amino-acid biosynthesis; L-methionine biosynthesis via salvage pathway; S-methyl-5-thio-alpha-D-ribose 1-phosphate from S-methyl-5'-thioadenosine (hydrolase route): step 1/2.</text>
</comment>
<dbReference type="CDD" id="cd09008">
    <property type="entry name" value="MTAN"/>
    <property type="match status" value="1"/>
</dbReference>
<sequence>MPQEVEIIKNNIKNLKETKIGGCKFFTGTILSHKVTLTQSGIGKVAATIGTTILIENFKPDFIINTGSAGSLKDHFCIGDVVVSTNVTHHDVDLTAFGYAKGQCAQLPIHYSADKNLIDQLKSVLAQENQNYHFGLLCSGDSFVASEHATLKIKKDFPEAIAVDMEAAAIAQTCFMFDVPFVVLRAISDGANNDSSMTFEEFLPIASKNSSKIILMLLENL</sequence>
<proteinExistence type="predicted"/>
<evidence type="ECO:0000313" key="9">
    <source>
        <dbReference type="Proteomes" id="UP000242175"/>
    </source>
</evidence>
<dbReference type="PANTHER" id="PTHR46832">
    <property type="entry name" value="5'-METHYLTHIOADENOSINE/S-ADENOSYLHOMOCYSTEINE NUCLEOSIDASE"/>
    <property type="match status" value="1"/>
</dbReference>
<comment type="catalytic activity">
    <reaction evidence="6">
        <text>5'-deoxyadenosine + H2O = 5-deoxy-D-ribose + adenine</text>
        <dbReference type="Rhea" id="RHEA:29859"/>
        <dbReference type="ChEBI" id="CHEBI:15377"/>
        <dbReference type="ChEBI" id="CHEBI:16708"/>
        <dbReference type="ChEBI" id="CHEBI:17319"/>
        <dbReference type="ChEBI" id="CHEBI:149540"/>
        <dbReference type="EC" id="3.2.2.9"/>
    </reaction>
    <physiologicalReaction direction="left-to-right" evidence="6">
        <dbReference type="Rhea" id="RHEA:29860"/>
    </physiologicalReaction>
</comment>
<keyword evidence="4" id="KW-0378">Hydrolase</keyword>
<evidence type="ECO:0000313" key="8">
    <source>
        <dbReference type="EMBL" id="ASK78335.1"/>
    </source>
</evidence>
<dbReference type="AlphaFoldDB" id="A0A220VDA4"/>
<gene>
    <name evidence="8" type="ORF">CF386_04580</name>
</gene>
<dbReference type="GO" id="GO:0009164">
    <property type="term" value="P:nucleoside catabolic process"/>
    <property type="evidence" value="ECO:0007669"/>
    <property type="project" value="InterPro"/>
</dbReference>
<dbReference type="InterPro" id="IPR000845">
    <property type="entry name" value="Nucleoside_phosphorylase_d"/>
</dbReference>
<evidence type="ECO:0000259" key="7">
    <source>
        <dbReference type="Pfam" id="PF01048"/>
    </source>
</evidence>
<dbReference type="NCBIfam" id="NF004079">
    <property type="entry name" value="PRK05584.1"/>
    <property type="match status" value="1"/>
</dbReference>
<dbReference type="Proteomes" id="UP000242175">
    <property type="component" value="Chromosome large"/>
</dbReference>
<dbReference type="InterPro" id="IPR035994">
    <property type="entry name" value="Nucleoside_phosphorylase_sf"/>
</dbReference>
<evidence type="ECO:0000256" key="5">
    <source>
        <dbReference type="ARBA" id="ARBA00023167"/>
    </source>
</evidence>
<dbReference type="GO" id="GO:0008930">
    <property type="term" value="F:methylthioadenosine nucleosidase activity"/>
    <property type="evidence" value="ECO:0007669"/>
    <property type="project" value="InterPro"/>
</dbReference>
<dbReference type="GO" id="GO:0019509">
    <property type="term" value="P:L-methionine salvage from methylthioadenosine"/>
    <property type="evidence" value="ECO:0007669"/>
    <property type="project" value="UniProtKB-UniPathway"/>
</dbReference>
<dbReference type="Pfam" id="PF01048">
    <property type="entry name" value="PNP_UDP_1"/>
    <property type="match status" value="1"/>
</dbReference>
<reference evidence="8 9" key="1">
    <citation type="journal article" date="2016" name="Int. J. Syst. Evol. Microbiol.">
        <title>Paraphotobacterium marinum gen. nov., sp. nov., a member of the family Vibrionaceae, isolated from surface seawater.</title>
        <authorList>
            <person name="Huang Z."/>
            <person name="Dong C."/>
            <person name="Shao Z."/>
        </authorList>
    </citation>
    <scope>NUCLEOTIDE SEQUENCE [LARGE SCALE GENOMIC DNA]</scope>
    <source>
        <strain evidence="8 9">NSCS20N07D</strain>
    </source>
</reference>